<evidence type="ECO:0000256" key="5">
    <source>
        <dbReference type="ARBA" id="ARBA00038092"/>
    </source>
</evidence>
<dbReference type="InterPro" id="IPR015943">
    <property type="entry name" value="WD40/YVTN_repeat-like_dom_sf"/>
</dbReference>
<dbReference type="GO" id="GO:0061685">
    <property type="term" value="F:diphthine methylesterase activity"/>
    <property type="evidence" value="ECO:0007669"/>
    <property type="project" value="UniProtKB-EC"/>
</dbReference>
<reference evidence="10" key="1">
    <citation type="submission" date="2025-08" db="UniProtKB">
        <authorList>
            <consortium name="RefSeq"/>
        </authorList>
    </citation>
    <scope>IDENTIFICATION</scope>
</reference>
<comment type="similarity">
    <text evidence="5">Belongs to the DPH7 family.</text>
</comment>
<name>A0AAJ6QQA4_9ACAR</name>
<dbReference type="PROSITE" id="PS50082">
    <property type="entry name" value="WD_REPEATS_2"/>
    <property type="match status" value="1"/>
</dbReference>
<evidence type="ECO:0000313" key="9">
    <source>
        <dbReference type="Proteomes" id="UP000694867"/>
    </source>
</evidence>
<keyword evidence="4" id="KW-0378">Hydrolase</keyword>
<dbReference type="GeneID" id="100898021"/>
<dbReference type="SMART" id="SM00320">
    <property type="entry name" value="WD40"/>
    <property type="match status" value="2"/>
</dbReference>
<gene>
    <name evidence="10" type="primary">LOC100898021</name>
</gene>
<feature type="repeat" description="WD" evidence="8">
    <location>
        <begin position="274"/>
        <end position="310"/>
    </location>
</feature>
<comment type="catalytic activity">
    <reaction evidence="7">
        <text>diphthine methyl ester-[translation elongation factor 2] + H2O = diphthine-[translation elongation factor 2] + methanol + H(+)</text>
        <dbReference type="Rhea" id="RHEA:42656"/>
        <dbReference type="Rhea" id="RHEA-COMP:10172"/>
        <dbReference type="Rhea" id="RHEA-COMP:10173"/>
        <dbReference type="ChEBI" id="CHEBI:15377"/>
        <dbReference type="ChEBI" id="CHEBI:15378"/>
        <dbReference type="ChEBI" id="CHEBI:17790"/>
        <dbReference type="ChEBI" id="CHEBI:79005"/>
        <dbReference type="ChEBI" id="CHEBI:82696"/>
        <dbReference type="EC" id="3.1.1.97"/>
    </reaction>
</comment>
<evidence type="ECO:0000256" key="6">
    <source>
        <dbReference type="ARBA" id="ARBA00039131"/>
    </source>
</evidence>
<evidence type="ECO:0000313" key="10">
    <source>
        <dbReference type="RefSeq" id="XP_003740368.1"/>
    </source>
</evidence>
<keyword evidence="2 8" id="KW-0853">WD repeat</keyword>
<dbReference type="GO" id="GO:0032259">
    <property type="term" value="P:methylation"/>
    <property type="evidence" value="ECO:0007669"/>
    <property type="project" value="UniProtKB-KW"/>
</dbReference>
<sequence>MVHALELHRCSMPLNCDAVEFCDDHARFLVATYELDESSNSSREGSLSLFRTSQESFEKLSSIEAPAGVLDIKFFPTERDRFIAPLANGSVNVGRVTAEDEIQLLSSSESIASDITLSVSSRGDDRVAAAYSSGSVREFRITESVVKLLSCGKVHQHEAWAVLAMDDRTLSGGDDCTLRCSEGNGNRVMRRFDAGVTAIERDLEENGILVGTYEDKIYKFDLRNIKQPLLEKNLGGGIWRIKKNPSSPRFLALAGMYAGAFIVERDTLEVCSTFKGHESMCYGVAWRDNQRIVSCSFYDKLVVMWDTGIK</sequence>
<evidence type="ECO:0000256" key="2">
    <source>
        <dbReference type="ARBA" id="ARBA00022574"/>
    </source>
</evidence>
<dbReference type="InterPro" id="IPR001680">
    <property type="entry name" value="WD40_rpt"/>
</dbReference>
<keyword evidence="10" id="KW-0808">Transferase</keyword>
<accession>A0AAJ6QQA4</accession>
<dbReference type="PANTHER" id="PTHR46042">
    <property type="entry name" value="DIPHTHINE METHYLTRANSFERASE"/>
    <property type="match status" value="1"/>
</dbReference>
<protein>
    <recommendedName>
        <fullName evidence="6">methylated diphthine methylhydrolase</fullName>
        <ecNumber evidence="6">3.1.1.97</ecNumber>
    </recommendedName>
</protein>
<dbReference type="GO" id="GO:0005737">
    <property type="term" value="C:cytoplasm"/>
    <property type="evidence" value="ECO:0007669"/>
    <property type="project" value="TreeGrafter"/>
</dbReference>
<evidence type="ECO:0000256" key="8">
    <source>
        <dbReference type="PROSITE-ProRule" id="PRU00221"/>
    </source>
</evidence>
<dbReference type="GO" id="GO:0008168">
    <property type="term" value="F:methyltransferase activity"/>
    <property type="evidence" value="ECO:0007669"/>
    <property type="project" value="UniProtKB-KW"/>
</dbReference>
<dbReference type="InterPro" id="IPR036322">
    <property type="entry name" value="WD40_repeat_dom_sf"/>
</dbReference>
<evidence type="ECO:0000256" key="3">
    <source>
        <dbReference type="ARBA" id="ARBA00022737"/>
    </source>
</evidence>
<dbReference type="EC" id="3.1.1.97" evidence="6"/>
<keyword evidence="3" id="KW-0677">Repeat</keyword>
<organism evidence="9 10">
    <name type="scientific">Galendromus occidentalis</name>
    <name type="common">western predatory mite</name>
    <dbReference type="NCBI Taxonomy" id="34638"/>
    <lineage>
        <taxon>Eukaryota</taxon>
        <taxon>Metazoa</taxon>
        <taxon>Ecdysozoa</taxon>
        <taxon>Arthropoda</taxon>
        <taxon>Chelicerata</taxon>
        <taxon>Arachnida</taxon>
        <taxon>Acari</taxon>
        <taxon>Parasitiformes</taxon>
        <taxon>Mesostigmata</taxon>
        <taxon>Gamasina</taxon>
        <taxon>Phytoseioidea</taxon>
        <taxon>Phytoseiidae</taxon>
        <taxon>Typhlodrominae</taxon>
        <taxon>Galendromus</taxon>
    </lineage>
</organism>
<dbReference type="PROSITE" id="PS50294">
    <property type="entry name" value="WD_REPEATS_REGION"/>
    <property type="match status" value="1"/>
</dbReference>
<dbReference type="PANTHER" id="PTHR46042:SF1">
    <property type="entry name" value="DIPHTHINE METHYLTRANSFERASE"/>
    <property type="match status" value="1"/>
</dbReference>
<evidence type="ECO:0000256" key="1">
    <source>
        <dbReference type="ARBA" id="ARBA00005156"/>
    </source>
</evidence>
<dbReference type="RefSeq" id="XP_003740368.1">
    <property type="nucleotide sequence ID" value="XM_003740320.1"/>
</dbReference>
<keyword evidence="9" id="KW-1185">Reference proteome</keyword>
<evidence type="ECO:0000256" key="7">
    <source>
        <dbReference type="ARBA" id="ARBA00047551"/>
    </source>
</evidence>
<dbReference type="Gene3D" id="2.130.10.10">
    <property type="entry name" value="YVTN repeat-like/Quinoprotein amine dehydrogenase"/>
    <property type="match status" value="1"/>
</dbReference>
<dbReference type="SUPFAM" id="SSF50978">
    <property type="entry name" value="WD40 repeat-like"/>
    <property type="match status" value="1"/>
</dbReference>
<dbReference type="InterPro" id="IPR052415">
    <property type="entry name" value="Diphthine_MTase"/>
</dbReference>
<proteinExistence type="inferred from homology"/>
<dbReference type="Pfam" id="PF00400">
    <property type="entry name" value="WD40"/>
    <property type="match status" value="1"/>
</dbReference>
<dbReference type="Proteomes" id="UP000694867">
    <property type="component" value="Unplaced"/>
</dbReference>
<dbReference type="GO" id="GO:0017183">
    <property type="term" value="P:protein histidyl modification to diphthamide"/>
    <property type="evidence" value="ECO:0007669"/>
    <property type="project" value="TreeGrafter"/>
</dbReference>
<evidence type="ECO:0000256" key="4">
    <source>
        <dbReference type="ARBA" id="ARBA00022801"/>
    </source>
</evidence>
<comment type="pathway">
    <text evidence="1">Protein modification; peptidyl-diphthamide biosynthesis.</text>
</comment>
<keyword evidence="10" id="KW-0489">Methyltransferase</keyword>
<dbReference type="KEGG" id="goe:100898021"/>
<dbReference type="AlphaFoldDB" id="A0AAJ6QQA4"/>